<dbReference type="EMBL" id="JOKZ01000156">
    <property type="protein sequence ID" value="KKP02295.1"/>
    <property type="molecule type" value="Genomic_DNA"/>
</dbReference>
<sequence>MADDNTDDCGKDEAASLASASRWNTYLLRTNLSSLDSAMFSEQEEKVGEGETYLVERCIVANQVVTVKHIKTNRELDDRTSHRRLRAVILELQILGHRPLWNHPNFPFAFGYGWNMNGGQVIPYLLVEYAPKRTLRQYVKSMSPSIPLRDLQISAGDVASALSALHTCGNDRPAQALAKLTDFGHALVINKSSKHDGIMRYGGTYNAPEVYHQDTFSIDRDAMPQCDVWAFGLLIWELCLLGEDHLSYSRRKWPEVGAQVMMQRLNPADARRYAMASVPGKVEYVFIRATLHYTLQEDPTKRIAHLEALPLLTEWNGASISGLESELAFHLDSPSPTYEMFRPENGREILWKHEEQIFQALERAHSKKHAKDKASVSWRSLLSATTSALLKVKNTRTLRACFDGDSKTLESLLSQQEGPNSSTLDGCTIFHWFFMLEDSEATAQILKSMYEGLIPLHVDLPFSRVWKAHDQWPLQLLGTPLGMAISVNSLLTVKALLALGATAIRKVQSLRMALLSGMTAFTQAIDFQDYDVVAALLRAEPKLASCQLASVEDPAVFNLPTHLAAQLAARRDVPEALYILQLINDYAKDLNADKKPPRDHLDMTPLHLAVTGTSSRAARWILEQQTFLLDVEDKLGRTALHCCASKANLEFLLSKGTPVMHTDKYGMTTLHRACFRGELGLVRYLLKHDQPLGLMNNKYGPPLHCAIINGSIDVVMALLEAGAPIEKQDHKGNTPIHVAVRMGRYTILKHLLKRGGNRCIRNSNGRNPENLASIIGTTDNSLFLETADGMIASFGRFPQGTNGRESPIPDFAWDTNDVGHEALLKGNTSNLDKAGTVDDEELPAFPDGRREKNRLLEKLPNATINDVTQSAGYDLRDLYEGVYLTTATRLRAQIIPYLDDSIWQDNEPSAVHIGKILAQTAFNISKITRICNAWGKTPPTYKEFEDHMELAINQTLKIMQQVRPNWVVPGRSQQHVEKMSTCEVARMQLTSDTSDLDALLNKAPIPKAHPILKDSSTSEDRRTKLNMQKIKWLYEREIIRP</sequence>
<dbReference type="PROSITE" id="PS50088">
    <property type="entry name" value="ANK_REPEAT"/>
    <property type="match status" value="3"/>
</dbReference>
<dbReference type="SMART" id="SM00248">
    <property type="entry name" value="ANK"/>
    <property type="match status" value="7"/>
</dbReference>
<dbReference type="PANTHER" id="PTHR24198">
    <property type="entry name" value="ANKYRIN REPEAT AND PROTEIN KINASE DOMAIN-CONTAINING PROTEIN"/>
    <property type="match status" value="1"/>
</dbReference>
<evidence type="ECO:0000256" key="1">
    <source>
        <dbReference type="ARBA" id="ARBA00022737"/>
    </source>
</evidence>
<evidence type="ECO:0000256" key="2">
    <source>
        <dbReference type="ARBA" id="ARBA00023043"/>
    </source>
</evidence>
<keyword evidence="2 3" id="KW-0040">ANK repeat</keyword>
<dbReference type="InterPro" id="IPR000719">
    <property type="entry name" value="Prot_kinase_dom"/>
</dbReference>
<dbReference type="Gene3D" id="1.25.40.20">
    <property type="entry name" value="Ankyrin repeat-containing domain"/>
    <property type="match status" value="1"/>
</dbReference>
<dbReference type="PROSITE" id="PS50297">
    <property type="entry name" value="ANK_REP_REGION"/>
    <property type="match status" value="2"/>
</dbReference>
<protein>
    <recommendedName>
        <fullName evidence="4">Protein kinase domain-containing protein</fullName>
    </recommendedName>
</protein>
<evidence type="ECO:0000259" key="4">
    <source>
        <dbReference type="PROSITE" id="PS50011"/>
    </source>
</evidence>
<dbReference type="SUPFAM" id="SSF48403">
    <property type="entry name" value="Ankyrin repeat"/>
    <property type="match status" value="2"/>
</dbReference>
<evidence type="ECO:0000313" key="5">
    <source>
        <dbReference type="EMBL" id="KKP02295.1"/>
    </source>
</evidence>
<feature type="repeat" description="ANK" evidence="3">
    <location>
        <begin position="731"/>
        <end position="763"/>
    </location>
</feature>
<dbReference type="OMA" id="QAIDFQD"/>
<gene>
    <name evidence="5" type="ORF">THAR02_05588</name>
</gene>
<feature type="repeat" description="ANK" evidence="3">
    <location>
        <begin position="665"/>
        <end position="697"/>
    </location>
</feature>
<dbReference type="AlphaFoldDB" id="A0A0F9XCK0"/>
<dbReference type="PROSITE" id="PS50011">
    <property type="entry name" value="PROTEIN_KINASE_DOM"/>
    <property type="match status" value="1"/>
</dbReference>
<accession>A0A0F9XCK0</accession>
<dbReference type="InterPro" id="IPR011009">
    <property type="entry name" value="Kinase-like_dom_sf"/>
</dbReference>
<reference evidence="6" key="1">
    <citation type="journal article" date="2015" name="Genome Announc.">
        <title>Draft whole-genome sequence of the biocontrol agent Trichoderma harzianum T6776.</title>
        <authorList>
            <person name="Baroncelli R."/>
            <person name="Piaggeschi G."/>
            <person name="Fiorini L."/>
            <person name="Bertolini E."/>
            <person name="Zapparata A."/>
            <person name="Pe M.E."/>
            <person name="Sarrocco S."/>
            <person name="Vannacci G."/>
        </authorList>
    </citation>
    <scope>NUCLEOTIDE SEQUENCE [LARGE SCALE GENOMIC DNA]</scope>
    <source>
        <strain evidence="6">T6776</strain>
    </source>
</reference>
<feature type="domain" description="Protein kinase" evidence="4">
    <location>
        <begin position="41"/>
        <end position="316"/>
    </location>
</feature>
<proteinExistence type="predicted"/>
<dbReference type="Gene3D" id="1.10.510.10">
    <property type="entry name" value="Transferase(Phosphotransferase) domain 1"/>
    <property type="match status" value="1"/>
</dbReference>
<comment type="caution">
    <text evidence="5">The sequence shown here is derived from an EMBL/GenBank/DDBJ whole genome shotgun (WGS) entry which is preliminary data.</text>
</comment>
<dbReference type="InterPro" id="IPR036770">
    <property type="entry name" value="Ankyrin_rpt-contain_sf"/>
</dbReference>
<dbReference type="GO" id="GO:0005524">
    <property type="term" value="F:ATP binding"/>
    <property type="evidence" value="ECO:0007669"/>
    <property type="project" value="InterPro"/>
</dbReference>
<evidence type="ECO:0000313" key="6">
    <source>
        <dbReference type="Proteomes" id="UP000034112"/>
    </source>
</evidence>
<dbReference type="GO" id="GO:0004672">
    <property type="term" value="F:protein kinase activity"/>
    <property type="evidence" value="ECO:0007669"/>
    <property type="project" value="InterPro"/>
</dbReference>
<dbReference type="Pfam" id="PF00069">
    <property type="entry name" value="Pkinase"/>
    <property type="match status" value="1"/>
</dbReference>
<dbReference type="SUPFAM" id="SSF56112">
    <property type="entry name" value="Protein kinase-like (PK-like)"/>
    <property type="match status" value="1"/>
</dbReference>
<dbReference type="PANTHER" id="PTHR24198:SF165">
    <property type="entry name" value="ANKYRIN REPEAT-CONTAINING PROTEIN-RELATED"/>
    <property type="match status" value="1"/>
</dbReference>
<dbReference type="Pfam" id="PF12796">
    <property type="entry name" value="Ank_2"/>
    <property type="match status" value="2"/>
</dbReference>
<feature type="repeat" description="ANK" evidence="3">
    <location>
        <begin position="702"/>
        <end position="730"/>
    </location>
</feature>
<dbReference type="OrthoDB" id="4062651at2759"/>
<organism evidence="5 6">
    <name type="scientific">Trichoderma harzianum</name>
    <name type="common">Hypocrea lixii</name>
    <dbReference type="NCBI Taxonomy" id="5544"/>
    <lineage>
        <taxon>Eukaryota</taxon>
        <taxon>Fungi</taxon>
        <taxon>Dikarya</taxon>
        <taxon>Ascomycota</taxon>
        <taxon>Pezizomycotina</taxon>
        <taxon>Sordariomycetes</taxon>
        <taxon>Hypocreomycetidae</taxon>
        <taxon>Hypocreales</taxon>
        <taxon>Hypocreaceae</taxon>
        <taxon>Trichoderma</taxon>
    </lineage>
</organism>
<keyword evidence="1" id="KW-0677">Repeat</keyword>
<evidence type="ECO:0000256" key="3">
    <source>
        <dbReference type="PROSITE-ProRule" id="PRU00023"/>
    </source>
</evidence>
<dbReference type="Proteomes" id="UP000034112">
    <property type="component" value="Unassembled WGS sequence"/>
</dbReference>
<dbReference type="InterPro" id="IPR002110">
    <property type="entry name" value="Ankyrin_rpt"/>
</dbReference>
<name>A0A0F9XCK0_TRIHA</name>